<feature type="region of interest" description="Disordered" evidence="1">
    <location>
        <begin position="71"/>
        <end position="91"/>
    </location>
</feature>
<feature type="compositionally biased region" description="Basic and acidic residues" evidence="1">
    <location>
        <begin position="16"/>
        <end position="25"/>
    </location>
</feature>
<name>A0ABQ7CQZ4_BRACR</name>
<dbReference type="InterPro" id="IPR011990">
    <property type="entry name" value="TPR-like_helical_dom_sf"/>
</dbReference>
<evidence type="ECO:0000313" key="3">
    <source>
        <dbReference type="Proteomes" id="UP000266723"/>
    </source>
</evidence>
<dbReference type="PANTHER" id="PTHR47926">
    <property type="entry name" value="PENTATRICOPEPTIDE REPEAT-CONTAINING PROTEIN"/>
    <property type="match status" value="1"/>
</dbReference>
<dbReference type="InterPro" id="IPR046960">
    <property type="entry name" value="PPR_At4g14850-like_plant"/>
</dbReference>
<evidence type="ECO:0008006" key="4">
    <source>
        <dbReference type="Google" id="ProtNLM"/>
    </source>
</evidence>
<reference evidence="2 3" key="1">
    <citation type="journal article" date="2020" name="BMC Genomics">
        <title>Intraspecific diversification of the crop wild relative Brassica cretica Lam. using demographic model selection.</title>
        <authorList>
            <person name="Kioukis A."/>
            <person name="Michalopoulou V.A."/>
            <person name="Briers L."/>
            <person name="Pirintsos S."/>
            <person name="Studholme D.J."/>
            <person name="Pavlidis P."/>
            <person name="Sarris P.F."/>
        </authorList>
    </citation>
    <scope>NUCLEOTIDE SEQUENCE [LARGE SCALE GENOMIC DNA]</scope>
    <source>
        <strain evidence="3">cv. PFS-1207/04</strain>
    </source>
</reference>
<gene>
    <name evidence="2" type="ORF">DY000_02016905</name>
</gene>
<evidence type="ECO:0000256" key="1">
    <source>
        <dbReference type="SAM" id="MobiDB-lite"/>
    </source>
</evidence>
<proteinExistence type="predicted"/>
<keyword evidence="3" id="KW-1185">Reference proteome</keyword>
<feature type="region of interest" description="Disordered" evidence="1">
    <location>
        <begin position="38"/>
        <end position="59"/>
    </location>
</feature>
<feature type="region of interest" description="Disordered" evidence="1">
    <location>
        <begin position="1"/>
        <end position="25"/>
    </location>
</feature>
<dbReference type="Gene3D" id="1.25.40.10">
    <property type="entry name" value="Tetratricopeptide repeat domain"/>
    <property type="match status" value="1"/>
</dbReference>
<protein>
    <recommendedName>
        <fullName evidence="4">Pentatricopeptide repeat-containing protein</fullName>
    </recommendedName>
</protein>
<accession>A0ABQ7CQZ4</accession>
<dbReference type="EMBL" id="QGKV02000759">
    <property type="protein sequence ID" value="KAF3562048.1"/>
    <property type="molecule type" value="Genomic_DNA"/>
</dbReference>
<comment type="caution">
    <text evidence="2">The sequence shown here is derived from an EMBL/GenBank/DDBJ whole genome shotgun (WGS) entry which is preliminary data.</text>
</comment>
<sequence>MGGASTSTSAYSAARNHPDETIKRSDLEALIKALKQNSCNPRTLGGNGTGTGTNENQTGAQTDVEENSIAHDQDEMPLGGSETEAQERKRWGASHVKNQGLGRTDSRWDMSSSAWRACTKDELVPIRLFFSQVRASFEARTGCSKLVLANFGEGGEVMSTSRLIMLRSLSHLPCLSSPIETYNIASLLPSPLSCDISSARQVFDERPEKQYVALWMAMTAGYTENEKALQATDLFRRMEEERVKLDESIVTVVLSPCVDLGVVQMGERMYSRITKNTSIKVASFMRLIFFHRGLGCCDLHE</sequence>
<dbReference type="Proteomes" id="UP000266723">
    <property type="component" value="Unassembled WGS sequence"/>
</dbReference>
<feature type="compositionally biased region" description="Low complexity" evidence="1">
    <location>
        <begin position="1"/>
        <end position="14"/>
    </location>
</feature>
<organism evidence="2 3">
    <name type="scientific">Brassica cretica</name>
    <name type="common">Mustard</name>
    <dbReference type="NCBI Taxonomy" id="69181"/>
    <lineage>
        <taxon>Eukaryota</taxon>
        <taxon>Viridiplantae</taxon>
        <taxon>Streptophyta</taxon>
        <taxon>Embryophyta</taxon>
        <taxon>Tracheophyta</taxon>
        <taxon>Spermatophyta</taxon>
        <taxon>Magnoliopsida</taxon>
        <taxon>eudicotyledons</taxon>
        <taxon>Gunneridae</taxon>
        <taxon>Pentapetalae</taxon>
        <taxon>rosids</taxon>
        <taxon>malvids</taxon>
        <taxon>Brassicales</taxon>
        <taxon>Brassicaceae</taxon>
        <taxon>Brassiceae</taxon>
        <taxon>Brassica</taxon>
    </lineage>
</organism>
<evidence type="ECO:0000313" key="2">
    <source>
        <dbReference type="EMBL" id="KAF3562048.1"/>
    </source>
</evidence>
<dbReference type="PANTHER" id="PTHR47926:SF359">
    <property type="entry name" value="PENTACOTRIPEPTIDE-REPEAT REGION OF PRORP DOMAIN-CONTAINING PROTEIN"/>
    <property type="match status" value="1"/>
</dbReference>